<proteinExistence type="predicted"/>
<evidence type="ECO:0000313" key="1">
    <source>
        <dbReference type="EMBL" id="MCC0176685.1"/>
    </source>
</evidence>
<sequence>MIVALLNLYNRCYNLTQDRSLLCDLKQQSWRSRSHQNNQWCATCLSAIIA</sequence>
<dbReference type="AlphaFoldDB" id="A0A964BNU4"/>
<accession>A0A964BNU4</accession>
<keyword evidence="2" id="KW-1185">Reference proteome</keyword>
<organism evidence="1 2">
    <name type="scientific">Waterburya agarophytonicola KI4</name>
    <dbReference type="NCBI Taxonomy" id="2874699"/>
    <lineage>
        <taxon>Bacteria</taxon>
        <taxon>Bacillati</taxon>
        <taxon>Cyanobacteriota</taxon>
        <taxon>Cyanophyceae</taxon>
        <taxon>Pleurocapsales</taxon>
        <taxon>Hyellaceae</taxon>
        <taxon>Waterburya</taxon>
        <taxon>Waterburya agarophytonicola</taxon>
    </lineage>
</organism>
<evidence type="ECO:0000313" key="2">
    <source>
        <dbReference type="Proteomes" id="UP000729733"/>
    </source>
</evidence>
<dbReference type="Proteomes" id="UP000729733">
    <property type="component" value="Unassembled WGS sequence"/>
</dbReference>
<protein>
    <submittedName>
        <fullName evidence="1">Uncharacterized protein</fullName>
    </submittedName>
</protein>
<dbReference type="EMBL" id="JADWDC010000011">
    <property type="protein sequence ID" value="MCC0176685.1"/>
    <property type="molecule type" value="Genomic_DNA"/>
</dbReference>
<reference evidence="1" key="1">
    <citation type="journal article" date="2021" name="Antonie Van Leeuwenhoek">
        <title>Draft genome and description of Waterburya agarophytonicola gen. nov. sp. nov. (Pleurocapsales, Cyanobacteria): a seaweed symbiont.</title>
        <authorList>
            <person name="Bonthond G."/>
            <person name="Shalygin S."/>
            <person name="Bayer T."/>
            <person name="Weinberger F."/>
        </authorList>
    </citation>
    <scope>NUCLEOTIDE SEQUENCE</scope>
    <source>
        <strain evidence="1">KI4</strain>
    </source>
</reference>
<name>A0A964BNU4_9CYAN</name>
<gene>
    <name evidence="1" type="ORF">I4641_06795</name>
</gene>
<comment type="caution">
    <text evidence="1">The sequence shown here is derived from an EMBL/GenBank/DDBJ whole genome shotgun (WGS) entry which is preliminary data.</text>
</comment>
<dbReference type="RefSeq" id="WP_229639722.1">
    <property type="nucleotide sequence ID" value="NZ_JADWDC010000011.1"/>
</dbReference>